<evidence type="ECO:0000256" key="1">
    <source>
        <dbReference type="SAM" id="MobiDB-lite"/>
    </source>
</evidence>
<evidence type="ECO:0000313" key="3">
    <source>
        <dbReference type="Proteomes" id="UP000245207"/>
    </source>
</evidence>
<proteinExistence type="predicted"/>
<comment type="caution">
    <text evidence="2">The sequence shown here is derived from an EMBL/GenBank/DDBJ whole genome shotgun (WGS) entry which is preliminary data.</text>
</comment>
<dbReference type="PANTHER" id="PTHR31286">
    <property type="entry name" value="GLYCINE-RICH CELL WALL STRUCTURAL PROTEIN 1.8-LIKE"/>
    <property type="match status" value="1"/>
</dbReference>
<dbReference type="InterPro" id="IPR040256">
    <property type="entry name" value="At4g02000-like"/>
</dbReference>
<protein>
    <recommendedName>
        <fullName evidence="4">ATPase, F1/V1/A1 complex, alpha/beta subunit, Zinc knuckle CX2CX4HX4C</fullName>
    </recommendedName>
</protein>
<dbReference type="EMBL" id="PKPP01001661">
    <property type="protein sequence ID" value="PWA80884.1"/>
    <property type="molecule type" value="Genomic_DNA"/>
</dbReference>
<feature type="region of interest" description="Disordered" evidence="1">
    <location>
        <begin position="110"/>
        <end position="184"/>
    </location>
</feature>
<dbReference type="AlphaFoldDB" id="A0A2U1P536"/>
<reference evidence="2 3" key="1">
    <citation type="journal article" date="2018" name="Mol. Plant">
        <title>The genome of Artemisia annua provides insight into the evolution of Asteraceae family and artemisinin biosynthesis.</title>
        <authorList>
            <person name="Shen Q."/>
            <person name="Zhang L."/>
            <person name="Liao Z."/>
            <person name="Wang S."/>
            <person name="Yan T."/>
            <person name="Shi P."/>
            <person name="Liu M."/>
            <person name="Fu X."/>
            <person name="Pan Q."/>
            <person name="Wang Y."/>
            <person name="Lv Z."/>
            <person name="Lu X."/>
            <person name="Zhang F."/>
            <person name="Jiang W."/>
            <person name="Ma Y."/>
            <person name="Chen M."/>
            <person name="Hao X."/>
            <person name="Li L."/>
            <person name="Tang Y."/>
            <person name="Lv G."/>
            <person name="Zhou Y."/>
            <person name="Sun X."/>
            <person name="Brodelius P.E."/>
            <person name="Rose J.K.C."/>
            <person name="Tang K."/>
        </authorList>
    </citation>
    <scope>NUCLEOTIDE SEQUENCE [LARGE SCALE GENOMIC DNA]</scope>
    <source>
        <strain evidence="3">cv. Huhao1</strain>
        <tissue evidence="2">Leaf</tissue>
    </source>
</reference>
<evidence type="ECO:0008006" key="4">
    <source>
        <dbReference type="Google" id="ProtNLM"/>
    </source>
</evidence>
<feature type="compositionally biased region" description="Polar residues" evidence="1">
    <location>
        <begin position="133"/>
        <end position="142"/>
    </location>
</feature>
<name>A0A2U1P536_ARTAN</name>
<dbReference type="Proteomes" id="UP000245207">
    <property type="component" value="Unassembled WGS sequence"/>
</dbReference>
<evidence type="ECO:0000313" key="2">
    <source>
        <dbReference type="EMBL" id="PWA80884.1"/>
    </source>
</evidence>
<organism evidence="2 3">
    <name type="scientific">Artemisia annua</name>
    <name type="common">Sweet wormwood</name>
    <dbReference type="NCBI Taxonomy" id="35608"/>
    <lineage>
        <taxon>Eukaryota</taxon>
        <taxon>Viridiplantae</taxon>
        <taxon>Streptophyta</taxon>
        <taxon>Embryophyta</taxon>
        <taxon>Tracheophyta</taxon>
        <taxon>Spermatophyta</taxon>
        <taxon>Magnoliopsida</taxon>
        <taxon>eudicotyledons</taxon>
        <taxon>Gunneridae</taxon>
        <taxon>Pentapetalae</taxon>
        <taxon>asterids</taxon>
        <taxon>campanulids</taxon>
        <taxon>Asterales</taxon>
        <taxon>Asteraceae</taxon>
        <taxon>Asteroideae</taxon>
        <taxon>Anthemideae</taxon>
        <taxon>Artemisiinae</taxon>
        <taxon>Artemisia</taxon>
    </lineage>
</organism>
<feature type="region of interest" description="Disordered" evidence="1">
    <location>
        <begin position="253"/>
        <end position="272"/>
    </location>
</feature>
<dbReference type="PANTHER" id="PTHR31286:SF180">
    <property type="entry name" value="OS10G0362600 PROTEIN"/>
    <property type="match status" value="1"/>
</dbReference>
<keyword evidence="3" id="KW-1185">Reference proteome</keyword>
<gene>
    <name evidence="2" type="ORF">CTI12_AA193350</name>
</gene>
<feature type="compositionally biased region" description="Basic and acidic residues" evidence="1">
    <location>
        <begin position="156"/>
        <end position="169"/>
    </location>
</feature>
<sequence>MDSMTATMCHKGYGRLDYARVLVEMDAVKDFKKEIEVQYRDHENKVKGTKVITVTYDWKPSACTHCKVFGHEFKMCNKRPRTAEEEEERLRKEEELKGKEKKIEVDFEVQGRRRNNGNVQNNTKGKQKDENVEQMTGNNGNRFENRFAPRYNSKNQEYRRKQVNKEDVAQNKNKNGNSGGGKEWNLKEQELEAMKQTANKYAILETISEDDLIENNIQKGRMIVDQLLNKKLQPSVTELSKWTPDMIKYFKDHENDDRSKEGGNGQKYKDGGSCVEDIVEDRNELNENITANELNGKSSTILN</sequence>
<accession>A0A2U1P536</accession>